<comment type="caution">
    <text evidence="4">The sequence shown here is derived from an EMBL/GenBank/DDBJ whole genome shotgun (WGS) entry which is preliminary data.</text>
</comment>
<dbReference type="Gene3D" id="3.40.630.30">
    <property type="match status" value="1"/>
</dbReference>
<protein>
    <submittedName>
        <fullName evidence="4">N-acetylglutamate synthase-like GNAT family acetyltransferase</fullName>
    </submittedName>
</protein>
<dbReference type="InterPro" id="IPR016181">
    <property type="entry name" value="Acyl_CoA_acyltransferase"/>
</dbReference>
<keyword evidence="1 4" id="KW-0808">Transferase</keyword>
<dbReference type="OrthoDB" id="9806849at2"/>
<sequence>MSQENHRFRRATVLDLGSLTALCLLSKQSNGYDDAFMAQCLEELRVRPDWLEDEFWLAETQDGELVGCARLRFEGSTQGEIATCFVHPDHHGKSIGRRLMNRLLESANCSGLSSIVLDADPNAVPFYEKMGFQVIDETPSGSIPGRFLPLTELCMSPNKDRTPSA</sequence>
<dbReference type="AlphaFoldDB" id="A0A562T9L0"/>
<dbReference type="Proteomes" id="UP000320593">
    <property type="component" value="Unassembled WGS sequence"/>
</dbReference>
<gene>
    <name evidence="4" type="ORF">JM93_01234</name>
</gene>
<accession>A0A562T9L0</accession>
<keyword evidence="2" id="KW-0012">Acyltransferase</keyword>
<dbReference type="EMBL" id="VLLF01000002">
    <property type="protein sequence ID" value="TWI90255.1"/>
    <property type="molecule type" value="Genomic_DNA"/>
</dbReference>
<dbReference type="PROSITE" id="PS51186">
    <property type="entry name" value="GNAT"/>
    <property type="match status" value="1"/>
</dbReference>
<dbReference type="SUPFAM" id="SSF55729">
    <property type="entry name" value="Acyl-CoA N-acyltransferases (Nat)"/>
    <property type="match status" value="1"/>
</dbReference>
<feature type="domain" description="N-acetyltransferase" evidence="3">
    <location>
        <begin position="6"/>
        <end position="160"/>
    </location>
</feature>
<dbReference type="Pfam" id="PF00583">
    <property type="entry name" value="Acetyltransf_1"/>
    <property type="match status" value="1"/>
</dbReference>
<evidence type="ECO:0000256" key="1">
    <source>
        <dbReference type="ARBA" id="ARBA00022679"/>
    </source>
</evidence>
<proteinExistence type="predicted"/>
<evidence type="ECO:0000313" key="4">
    <source>
        <dbReference type="EMBL" id="TWI90255.1"/>
    </source>
</evidence>
<evidence type="ECO:0000256" key="2">
    <source>
        <dbReference type="ARBA" id="ARBA00023315"/>
    </source>
</evidence>
<dbReference type="CDD" id="cd04301">
    <property type="entry name" value="NAT_SF"/>
    <property type="match status" value="1"/>
</dbReference>
<reference evidence="4 5" key="1">
    <citation type="submission" date="2019-07" db="EMBL/GenBank/DDBJ databases">
        <title>Genomic Encyclopedia of Archaeal and Bacterial Type Strains, Phase II (KMG-II): from individual species to whole genera.</title>
        <authorList>
            <person name="Goeker M."/>
        </authorList>
    </citation>
    <scope>NUCLEOTIDE SEQUENCE [LARGE SCALE GENOMIC DNA]</scope>
    <source>
        <strain evidence="4 5">ATCC BAA-252</strain>
    </source>
</reference>
<organism evidence="4 5">
    <name type="scientific">Roseibium hamelinense</name>
    <dbReference type="NCBI Taxonomy" id="150831"/>
    <lineage>
        <taxon>Bacteria</taxon>
        <taxon>Pseudomonadati</taxon>
        <taxon>Pseudomonadota</taxon>
        <taxon>Alphaproteobacteria</taxon>
        <taxon>Hyphomicrobiales</taxon>
        <taxon>Stappiaceae</taxon>
        <taxon>Roseibium</taxon>
    </lineage>
</organism>
<evidence type="ECO:0000259" key="3">
    <source>
        <dbReference type="PROSITE" id="PS51186"/>
    </source>
</evidence>
<dbReference type="GO" id="GO:0016747">
    <property type="term" value="F:acyltransferase activity, transferring groups other than amino-acyl groups"/>
    <property type="evidence" value="ECO:0007669"/>
    <property type="project" value="InterPro"/>
</dbReference>
<dbReference type="PANTHER" id="PTHR43877">
    <property type="entry name" value="AMINOALKYLPHOSPHONATE N-ACETYLTRANSFERASE-RELATED-RELATED"/>
    <property type="match status" value="1"/>
</dbReference>
<dbReference type="InterPro" id="IPR050832">
    <property type="entry name" value="Bact_Acetyltransf"/>
</dbReference>
<dbReference type="RefSeq" id="WP_145341280.1">
    <property type="nucleotide sequence ID" value="NZ_SMLY01000086.1"/>
</dbReference>
<evidence type="ECO:0000313" key="5">
    <source>
        <dbReference type="Proteomes" id="UP000320593"/>
    </source>
</evidence>
<dbReference type="InterPro" id="IPR000182">
    <property type="entry name" value="GNAT_dom"/>
</dbReference>
<keyword evidence="5" id="KW-1185">Reference proteome</keyword>
<name>A0A562T9L0_9HYPH</name>